<dbReference type="RefSeq" id="WP_256307721.1">
    <property type="nucleotide sequence ID" value="NZ_JANHAW010000002.1"/>
</dbReference>
<evidence type="ECO:0000313" key="2">
    <source>
        <dbReference type="Proteomes" id="UP001597092"/>
    </source>
</evidence>
<dbReference type="AlphaFoldDB" id="A0ABD6DUD9"/>
<sequence>MSEEVDPDRVRGGQMTDAEIDAFLQEQGAGVLSLADGGRAYAVPISFGYERGRAVFAYWQFRPDSQKVAYSEATERACLAVYDIESQRDWQSVLAFGPLRELTTGEWGDVGELLDENAWSPDLTGVGRRQLSIVGYEMEIEDVTGLQRRPEAAGE</sequence>
<dbReference type="Proteomes" id="UP001597092">
    <property type="component" value="Unassembled WGS sequence"/>
</dbReference>
<gene>
    <name evidence="1" type="ORF">ACFSAS_04170</name>
</gene>
<dbReference type="Gene3D" id="2.30.110.10">
    <property type="entry name" value="Electron Transport, Fmn-binding Protein, Chain A"/>
    <property type="match status" value="1"/>
</dbReference>
<reference evidence="1 2" key="1">
    <citation type="journal article" date="2019" name="Int. J. Syst. Evol. Microbiol.">
        <title>The Global Catalogue of Microorganisms (GCM) 10K type strain sequencing project: providing services to taxonomists for standard genome sequencing and annotation.</title>
        <authorList>
            <consortium name="The Broad Institute Genomics Platform"/>
            <consortium name="The Broad Institute Genome Sequencing Center for Infectious Disease"/>
            <person name="Wu L."/>
            <person name="Ma J."/>
        </authorList>
    </citation>
    <scope>NUCLEOTIDE SEQUENCE [LARGE SCALE GENOMIC DNA]</scope>
    <source>
        <strain evidence="1 2">CGMCC 1.10387</strain>
    </source>
</reference>
<dbReference type="InterPro" id="IPR012349">
    <property type="entry name" value="Split_barrel_FMN-bd"/>
</dbReference>
<comment type="caution">
    <text evidence="1">The sequence shown here is derived from an EMBL/GenBank/DDBJ whole genome shotgun (WGS) entry which is preliminary data.</text>
</comment>
<dbReference type="Pfam" id="PF12900">
    <property type="entry name" value="Pyridox_ox_2"/>
    <property type="match status" value="1"/>
</dbReference>
<accession>A0ABD6DUD9</accession>
<dbReference type="EMBL" id="JBHUDP010000001">
    <property type="protein sequence ID" value="MFD1684806.1"/>
    <property type="molecule type" value="Genomic_DNA"/>
</dbReference>
<dbReference type="SUPFAM" id="SSF50475">
    <property type="entry name" value="FMN-binding split barrel"/>
    <property type="match status" value="1"/>
</dbReference>
<dbReference type="InterPro" id="IPR024747">
    <property type="entry name" value="Pyridox_Oxase-rel"/>
</dbReference>
<keyword evidence="2" id="KW-1185">Reference proteome</keyword>
<organism evidence="1 2">
    <name type="scientific">Halobellus litoreus</name>
    <dbReference type="NCBI Taxonomy" id="755310"/>
    <lineage>
        <taxon>Archaea</taxon>
        <taxon>Methanobacteriati</taxon>
        <taxon>Methanobacteriota</taxon>
        <taxon>Stenosarchaea group</taxon>
        <taxon>Halobacteria</taxon>
        <taxon>Halobacteriales</taxon>
        <taxon>Haloferacaceae</taxon>
        <taxon>Halobellus</taxon>
    </lineage>
</organism>
<evidence type="ECO:0000313" key="1">
    <source>
        <dbReference type="EMBL" id="MFD1684806.1"/>
    </source>
</evidence>
<name>A0ABD6DUD9_9EURY</name>
<proteinExistence type="predicted"/>
<protein>
    <submittedName>
        <fullName evidence="1">Pyridoxamine 5'-phosphate oxidase family protein</fullName>
    </submittedName>
</protein>